<evidence type="ECO:0000313" key="1">
    <source>
        <dbReference type="EMBL" id="TGY91494.1"/>
    </source>
</evidence>
<proteinExistence type="predicted"/>
<organism evidence="1 2">
    <name type="scientific">Petralouisia muris</name>
    <dbReference type="NCBI Taxonomy" id="3032872"/>
    <lineage>
        <taxon>Bacteria</taxon>
        <taxon>Bacillati</taxon>
        <taxon>Bacillota</taxon>
        <taxon>Clostridia</taxon>
        <taxon>Lachnospirales</taxon>
        <taxon>Lachnospiraceae</taxon>
        <taxon>Petralouisia</taxon>
    </lineage>
</organism>
<gene>
    <name evidence="1" type="ORF">E5329_20945</name>
</gene>
<evidence type="ECO:0000313" key="2">
    <source>
        <dbReference type="Proteomes" id="UP000304953"/>
    </source>
</evidence>
<comment type="caution">
    <text evidence="1">The sequence shown here is derived from an EMBL/GenBank/DDBJ whole genome shotgun (WGS) entry which is preliminary data.</text>
</comment>
<name>A0AC61RRA3_9FIRM</name>
<reference evidence="1" key="1">
    <citation type="submission" date="2019-04" db="EMBL/GenBank/DDBJ databases">
        <title>Microbes associate with the intestines of laboratory mice.</title>
        <authorList>
            <person name="Navarre W."/>
            <person name="Wong E."/>
            <person name="Huang K."/>
            <person name="Tropini C."/>
            <person name="Ng K."/>
            <person name="Yu B."/>
        </authorList>
    </citation>
    <scope>NUCLEOTIDE SEQUENCE</scope>
    <source>
        <strain evidence="1">NM01_1-7b</strain>
    </source>
</reference>
<accession>A0AC61RRA3</accession>
<keyword evidence="2" id="KW-1185">Reference proteome</keyword>
<protein>
    <submittedName>
        <fullName evidence="1">Transcriptional repressor</fullName>
    </submittedName>
</protein>
<dbReference type="Proteomes" id="UP000304953">
    <property type="component" value="Unassembled WGS sequence"/>
</dbReference>
<sequence length="169" mass="19581">MLQEDFEKILKEHGLKKTKQRILVLETLASCGDRHLTAEEIYEIVKAEFPEIGLATVYRTIQLLLELNLVESIQLGDGYVRYEIGRIGGKDAHHHHHLICLECGKVISFRDDLLDELEKRIKESVSFQVINHEVKLYGYCESCLKQEQEAGKENREPAKHLEVQLEERT</sequence>
<dbReference type="EMBL" id="SRYA01000056">
    <property type="protein sequence ID" value="TGY91494.1"/>
    <property type="molecule type" value="Genomic_DNA"/>
</dbReference>